<comment type="caution">
    <text evidence="1">The sequence shown here is derived from an EMBL/GenBank/DDBJ whole genome shotgun (WGS) entry which is preliminary data.</text>
</comment>
<organism evidence="1 2">
    <name type="scientific">[Anoxybacillus] calidus</name>
    <dbReference type="NCBI Taxonomy" id="575178"/>
    <lineage>
        <taxon>Bacteria</taxon>
        <taxon>Bacillati</taxon>
        <taxon>Bacillota</taxon>
        <taxon>Bacilli</taxon>
        <taxon>Bacillales</taxon>
        <taxon>Anoxybacillaceae</taxon>
        <taxon>Paranoxybacillus</taxon>
    </lineage>
</organism>
<evidence type="ECO:0000313" key="1">
    <source>
        <dbReference type="EMBL" id="MBA2871346.1"/>
    </source>
</evidence>
<name>A0A7W0BWL0_9BACL</name>
<dbReference type="RefSeq" id="WP_181537179.1">
    <property type="nucleotide sequence ID" value="NZ_JACDUU010000003.1"/>
</dbReference>
<sequence>MNIEVGYLPKKYYSLNPGGFFPFALEGHAPYVFCLDGFYLPDCNENFLPIWMRNIDAFPLYFCAQINSYWKKDFEHSCEKFNINYSYLNSDPDFTVSVTEIQNEYQFRSIIPFYLTLCNEIDLVLWSTNKDVFSVKQKKWYGNWEGKVLETLVVRLKTGTSIFWIGYDCTSISVISNNSYFSTYEKIIESFPEFVYPRICEYE</sequence>
<evidence type="ECO:0000313" key="2">
    <source>
        <dbReference type="Proteomes" id="UP000580891"/>
    </source>
</evidence>
<dbReference type="EMBL" id="JACDUU010000003">
    <property type="protein sequence ID" value="MBA2871346.1"/>
    <property type="molecule type" value="Genomic_DNA"/>
</dbReference>
<dbReference type="AlphaFoldDB" id="A0A7W0BWL0"/>
<gene>
    <name evidence="1" type="ORF">HNQ85_001616</name>
</gene>
<dbReference type="Proteomes" id="UP000580891">
    <property type="component" value="Unassembled WGS sequence"/>
</dbReference>
<proteinExistence type="predicted"/>
<accession>A0A7W0BWL0</accession>
<keyword evidence="2" id="KW-1185">Reference proteome</keyword>
<protein>
    <submittedName>
        <fullName evidence="1">Uncharacterized protein</fullName>
    </submittedName>
</protein>
<reference evidence="1 2" key="1">
    <citation type="submission" date="2020-07" db="EMBL/GenBank/DDBJ databases">
        <title>Genomic Encyclopedia of Type Strains, Phase IV (KMG-IV): sequencing the most valuable type-strain genomes for metagenomic binning, comparative biology and taxonomic classification.</title>
        <authorList>
            <person name="Goeker M."/>
        </authorList>
    </citation>
    <scope>NUCLEOTIDE SEQUENCE [LARGE SCALE GENOMIC DNA]</scope>
    <source>
        <strain evidence="1 2">DSM 25220</strain>
    </source>
</reference>